<dbReference type="CDD" id="cd00033">
    <property type="entry name" value="CCP"/>
    <property type="match status" value="1"/>
</dbReference>
<evidence type="ECO:0008006" key="12">
    <source>
        <dbReference type="Google" id="ProtNLM"/>
    </source>
</evidence>
<organism evidence="10 11">
    <name type="scientific">Schistosoma mekongi</name>
    <name type="common">Parasitic worm</name>
    <dbReference type="NCBI Taxonomy" id="38744"/>
    <lineage>
        <taxon>Eukaryota</taxon>
        <taxon>Metazoa</taxon>
        <taxon>Spiralia</taxon>
        <taxon>Lophotrochozoa</taxon>
        <taxon>Platyhelminthes</taxon>
        <taxon>Trematoda</taxon>
        <taxon>Digenea</taxon>
        <taxon>Strigeidida</taxon>
        <taxon>Schistosomatoidea</taxon>
        <taxon>Schistosomatidae</taxon>
        <taxon>Schistosoma</taxon>
    </lineage>
</organism>
<keyword evidence="7" id="KW-1133">Transmembrane helix</keyword>
<dbReference type="SUPFAM" id="SSF56436">
    <property type="entry name" value="C-type lectin-like"/>
    <property type="match status" value="1"/>
</dbReference>
<reference evidence="10" key="2">
    <citation type="journal article" date="2023" name="Infect Dis Poverty">
        <title>Chromosome-scale genome of the human blood fluke Schistosoma mekongi and its implications for public health.</title>
        <authorList>
            <person name="Zhou M."/>
            <person name="Xu L."/>
            <person name="Xu D."/>
            <person name="Chen W."/>
            <person name="Khan J."/>
            <person name="Hu Y."/>
            <person name="Huang H."/>
            <person name="Wei H."/>
            <person name="Zhang Y."/>
            <person name="Chusongsang P."/>
            <person name="Tanasarnprasert K."/>
            <person name="Hu X."/>
            <person name="Limpanont Y."/>
            <person name="Lv Z."/>
        </authorList>
    </citation>
    <scope>NUCLEOTIDE SEQUENCE</scope>
    <source>
        <strain evidence="10">LV_2022a</strain>
    </source>
</reference>
<dbReference type="SMART" id="SM00034">
    <property type="entry name" value="CLECT"/>
    <property type="match status" value="1"/>
</dbReference>
<dbReference type="AlphaFoldDB" id="A0AAE1ZDP7"/>
<keyword evidence="7" id="KW-0812">Transmembrane</keyword>
<dbReference type="Gene3D" id="3.10.100.10">
    <property type="entry name" value="Mannose-Binding Protein A, subunit A"/>
    <property type="match status" value="1"/>
</dbReference>
<dbReference type="PROSITE" id="PS50923">
    <property type="entry name" value="SUSHI"/>
    <property type="match status" value="1"/>
</dbReference>
<evidence type="ECO:0000259" key="9">
    <source>
        <dbReference type="PROSITE" id="PS50923"/>
    </source>
</evidence>
<evidence type="ECO:0000256" key="1">
    <source>
        <dbReference type="ARBA" id="ARBA00022659"/>
    </source>
</evidence>
<evidence type="ECO:0000256" key="6">
    <source>
        <dbReference type="PROSITE-ProRule" id="PRU00302"/>
    </source>
</evidence>
<keyword evidence="5" id="KW-0325">Glycoprotein</keyword>
<evidence type="ECO:0000256" key="2">
    <source>
        <dbReference type="ARBA" id="ARBA00022729"/>
    </source>
</evidence>
<accession>A0AAE1ZDP7</accession>
<dbReference type="Proteomes" id="UP001292079">
    <property type="component" value="Unassembled WGS sequence"/>
</dbReference>
<reference evidence="10" key="1">
    <citation type="submission" date="2022-04" db="EMBL/GenBank/DDBJ databases">
        <authorList>
            <person name="Xu L."/>
            <person name="Lv Z."/>
        </authorList>
    </citation>
    <scope>NUCLEOTIDE SEQUENCE</scope>
    <source>
        <strain evidence="10">LV_2022a</strain>
    </source>
</reference>
<dbReference type="SUPFAM" id="SSF57535">
    <property type="entry name" value="Complement control module/SCR domain"/>
    <property type="match status" value="1"/>
</dbReference>
<keyword evidence="1 6" id="KW-0768">Sushi</keyword>
<dbReference type="InterPro" id="IPR016187">
    <property type="entry name" value="CTDL_fold"/>
</dbReference>
<dbReference type="PROSITE" id="PS50041">
    <property type="entry name" value="C_TYPE_LECTIN_2"/>
    <property type="match status" value="1"/>
</dbReference>
<sequence length="601" mass="67315">MDRRIRGMCKLVIEIYAIPLDFPCYDDTWIYSNLTGKCYKPTLGAQKSTFSDASQACKIYLQNISKVSINLIQFSDEKEANAVVDLLSSKGFRETIWIGANRSDAKQPFVWYIDGSTALFNYIDWLEGTNSGNCIEFSYSTQPIPGTDKWSVTKIVNNKPCDLTRSFICEHKVPLCTNLQGGFNSTTMILEPPIMAPGSVVEVLCAPGTLPDPIVPGSRLSGFEVDLSLPRGSYKCTGKRFNDNPNPEDPLKFRPQLFYSGYSLTTCSYVKCPLYPELMENIENKPQVPVGSDSLIYDYGQNITLQCSRGYVSFQNPNSTLATMICAQASATFNQGLWDPENYQACIAVRCNQTELDNMIPKFAKLVSARNRITEQVFGSHQVNQFYSYGNVISIRCNPGYLFSDRTTEKSVSCELVPGSNTIGEYRGYSGTLLPLPTTCEEATCLYEQAVIQPDSNMQPYFIVMKSTIDVMNLTKHSGDPYPRGTVIRYFCKDGYESINQNSELNITCGNYGQWTPQLIGCIARIEKVPVSLAGRFYSPPEEAESASKLSSIMFIMVFIFLGIILLLDLATIGRDFKQIRSNIKLQKRRLNHFKNKSKVG</sequence>
<name>A0AAE1ZDP7_SCHME</name>
<dbReference type="Pfam" id="PF00084">
    <property type="entry name" value="Sushi"/>
    <property type="match status" value="1"/>
</dbReference>
<evidence type="ECO:0000256" key="5">
    <source>
        <dbReference type="ARBA" id="ARBA00023180"/>
    </source>
</evidence>
<dbReference type="InterPro" id="IPR000436">
    <property type="entry name" value="Sushi_SCR_CCP_dom"/>
</dbReference>
<feature type="transmembrane region" description="Helical" evidence="7">
    <location>
        <begin position="550"/>
        <end position="571"/>
    </location>
</feature>
<evidence type="ECO:0000313" key="11">
    <source>
        <dbReference type="Proteomes" id="UP001292079"/>
    </source>
</evidence>
<keyword evidence="4" id="KW-1015">Disulfide bond</keyword>
<protein>
    <recommendedName>
        <fullName evidence="12">Sushi/SCR/CCP,domain-containing protein</fullName>
    </recommendedName>
</protein>
<evidence type="ECO:0000256" key="3">
    <source>
        <dbReference type="ARBA" id="ARBA00022737"/>
    </source>
</evidence>
<dbReference type="InterPro" id="IPR016186">
    <property type="entry name" value="C-type_lectin-like/link_sf"/>
</dbReference>
<feature type="domain" description="C-type lectin" evidence="8">
    <location>
        <begin position="34"/>
        <end position="170"/>
    </location>
</feature>
<dbReference type="InterPro" id="IPR050350">
    <property type="entry name" value="Compl-Cell_Adhes-Reg"/>
</dbReference>
<evidence type="ECO:0000256" key="4">
    <source>
        <dbReference type="ARBA" id="ARBA00023157"/>
    </source>
</evidence>
<comment type="caution">
    <text evidence="10">The sequence shown here is derived from an EMBL/GenBank/DDBJ whole genome shotgun (WGS) entry which is preliminary data.</text>
</comment>
<proteinExistence type="predicted"/>
<keyword evidence="7" id="KW-0472">Membrane</keyword>
<dbReference type="Gene3D" id="2.10.70.10">
    <property type="entry name" value="Complement Module, domain 1"/>
    <property type="match status" value="1"/>
</dbReference>
<evidence type="ECO:0000256" key="7">
    <source>
        <dbReference type="SAM" id="Phobius"/>
    </source>
</evidence>
<comment type="caution">
    <text evidence="6">Lacks conserved residue(s) required for the propagation of feature annotation.</text>
</comment>
<feature type="domain" description="Sushi" evidence="9">
    <location>
        <begin position="443"/>
        <end position="524"/>
    </location>
</feature>
<dbReference type="PANTHER" id="PTHR19325">
    <property type="entry name" value="COMPLEMENT COMPONENT-RELATED SUSHI DOMAIN-CONTAINING"/>
    <property type="match status" value="1"/>
</dbReference>
<evidence type="ECO:0000313" key="10">
    <source>
        <dbReference type="EMBL" id="KAK4472190.1"/>
    </source>
</evidence>
<dbReference type="InterPro" id="IPR035976">
    <property type="entry name" value="Sushi/SCR/CCP_sf"/>
</dbReference>
<dbReference type="InterPro" id="IPR001304">
    <property type="entry name" value="C-type_lectin-like"/>
</dbReference>
<dbReference type="EMBL" id="JALJAT010000002">
    <property type="protein sequence ID" value="KAK4472190.1"/>
    <property type="molecule type" value="Genomic_DNA"/>
</dbReference>
<dbReference type="PANTHER" id="PTHR19325:SF575">
    <property type="entry name" value="LOCOMOTION-RELATED PROTEIN HIKARU GENKI"/>
    <property type="match status" value="1"/>
</dbReference>
<evidence type="ECO:0000259" key="8">
    <source>
        <dbReference type="PROSITE" id="PS50041"/>
    </source>
</evidence>
<gene>
    <name evidence="10" type="ORF">MN116_000494</name>
</gene>
<dbReference type="SMART" id="SM00032">
    <property type="entry name" value="CCP"/>
    <property type="match status" value="1"/>
</dbReference>
<dbReference type="CDD" id="cd00037">
    <property type="entry name" value="CLECT"/>
    <property type="match status" value="1"/>
</dbReference>
<keyword evidence="2" id="KW-0732">Signal</keyword>
<keyword evidence="11" id="KW-1185">Reference proteome</keyword>
<keyword evidence="3" id="KW-0677">Repeat</keyword>